<dbReference type="PROSITE" id="PS00708">
    <property type="entry name" value="PRO_ENDOPEP_SER"/>
    <property type="match status" value="1"/>
</dbReference>
<feature type="domain" description="Dipeptidylpeptidase IV N-terminal" evidence="8">
    <location>
        <begin position="320"/>
        <end position="674"/>
    </location>
</feature>
<dbReference type="InterPro" id="IPR002471">
    <property type="entry name" value="Pept_S9_AS"/>
</dbReference>
<organism evidence="9 10">
    <name type="scientific">Dissostichus mawsoni</name>
    <name type="common">Antarctic cod</name>
    <dbReference type="NCBI Taxonomy" id="36200"/>
    <lineage>
        <taxon>Eukaryota</taxon>
        <taxon>Metazoa</taxon>
        <taxon>Chordata</taxon>
        <taxon>Craniata</taxon>
        <taxon>Vertebrata</taxon>
        <taxon>Euteleostomi</taxon>
        <taxon>Actinopterygii</taxon>
        <taxon>Neopterygii</taxon>
        <taxon>Teleostei</taxon>
        <taxon>Neoteleostei</taxon>
        <taxon>Acanthomorphata</taxon>
        <taxon>Eupercaria</taxon>
        <taxon>Perciformes</taxon>
        <taxon>Notothenioidei</taxon>
        <taxon>Nototheniidae</taxon>
        <taxon>Dissostichus</taxon>
    </lineage>
</organism>
<sequence>MVSLRLKLSAPGTGNISVNKHSSNRWKKHISRSVHIKHLDSSVFSEHVTSSLVSLPHASPIAKTACPISCGSTVPLLSRSNITKFCFQPLRAANRSLNSLKPIFPVESRCTHSGYVYGVLSCEFLHTHLACDGGKVSPHRVISSSWGWGAVRALISSSIGGIPSLMGRASHLPTHLPGHGASHVPSRHSRHPLSWHSRHGNADHYGALNDLCGFYSAQVSIGKLILGVFGVAVVVILIAVPTAIFLNEEQEGISRSFTLEDAFNSTLKPKSASLEWISDHEYLSKSGGSVFLQDVLTGQSSVFLSQDKFDETDAHDYQLSADFKYVAFMSNHSKIWRHSFLASYSLYDRELDKYITPSDLPDEIQYFSWAPEGNKLAFVWQNDVYVKTSPGSPAKQVTFNGEGNLILNGIPDWVYEEEMFSSNRGLWWSPGGKYVAYAEFNDTEVHNIEYTWYGQDQYPTTVSIPYPKPGTPNPIVKLFVVDTDNTKKITEVVVPALFSSSEHYLATVTWVTDERIAVQWLKRVQNHLILQIYNFNGLKWDPVEKLEVKSEKVGSDGSLHQNQFFLQTKKSYYLLMSDTKKYKHIHHVVGGTAKPITSGKWEAVDILKVTEDSVYYSSNQEAGQPGGRNVYKWTEEMHTCLTCAIGGDNCQYNSAYFSHNASFYRMRCSGPGIPFHALMDNRNNEELKVLEDNKAFSSLISDIQMPTMSRGFLNIAGHKLWYQMLLPPGFDKSKKYPLLIDVYAGPCSQKADFSYGVGWDTYLASTEKIIVASFDGRGSGYQGDEIMHAIYKGLGTYEVEDQITAARKFIEKGYIDKDRVAIWGWSYGGYVTSMVLGSGSGVFKCGMAVAPVSKWEYYDSIYTERYMMEPSQNSLAYTVRLTVLYFIINNCLLSVTIKYKYDCVQNSTVTERAKNFRAVQYLLVHGTADDNVHFQQGAEISEALVEAQVDFVAMWYTDKDHGLSGAANKHVYTHMSHFLKRCFA</sequence>
<proteinExistence type="predicted"/>
<evidence type="ECO:0000256" key="6">
    <source>
        <dbReference type="SAM" id="Phobius"/>
    </source>
</evidence>
<dbReference type="InterPro" id="IPR029058">
    <property type="entry name" value="AB_hydrolase_fold"/>
</dbReference>
<keyword evidence="4" id="KW-0378">Hydrolase</keyword>
<evidence type="ECO:0000256" key="4">
    <source>
        <dbReference type="ARBA" id="ARBA00022801"/>
    </source>
</evidence>
<evidence type="ECO:0000256" key="1">
    <source>
        <dbReference type="ARBA" id="ARBA00004341"/>
    </source>
</evidence>
<dbReference type="OrthoDB" id="16520at2759"/>
<keyword evidence="6" id="KW-0472">Membrane</keyword>
<dbReference type="Pfam" id="PF00326">
    <property type="entry name" value="Peptidase_S9"/>
    <property type="match status" value="1"/>
</dbReference>
<keyword evidence="5" id="KW-0325">Glycoprotein</keyword>
<dbReference type="InterPro" id="IPR050278">
    <property type="entry name" value="Serine_Prot_S9B/DPPIV"/>
</dbReference>
<dbReference type="GO" id="GO:0031258">
    <property type="term" value="C:lamellipodium membrane"/>
    <property type="evidence" value="ECO:0007669"/>
    <property type="project" value="UniProtKB-SubCell"/>
</dbReference>
<dbReference type="SUPFAM" id="SSF53474">
    <property type="entry name" value="alpha/beta-Hydrolases"/>
    <property type="match status" value="1"/>
</dbReference>
<accession>A0A7J5Z757</accession>
<evidence type="ECO:0000313" key="10">
    <source>
        <dbReference type="Proteomes" id="UP000518266"/>
    </source>
</evidence>
<reference evidence="9 10" key="1">
    <citation type="submission" date="2020-03" db="EMBL/GenBank/DDBJ databases">
        <title>Dissostichus mawsoni Genome sequencing and assembly.</title>
        <authorList>
            <person name="Park H."/>
        </authorList>
    </citation>
    <scope>NUCLEOTIDE SEQUENCE [LARGE SCALE GENOMIC DNA]</scope>
    <source>
        <strain evidence="9">DM0001</strain>
        <tissue evidence="9">Muscle</tissue>
    </source>
</reference>
<dbReference type="AlphaFoldDB" id="A0A7J5Z757"/>
<evidence type="ECO:0000313" key="9">
    <source>
        <dbReference type="EMBL" id="KAF3857343.1"/>
    </source>
</evidence>
<keyword evidence="6" id="KW-0812">Transmembrane</keyword>
<dbReference type="GO" id="GO:0004252">
    <property type="term" value="F:serine-type endopeptidase activity"/>
    <property type="evidence" value="ECO:0007669"/>
    <property type="project" value="InterPro"/>
</dbReference>
<dbReference type="Gene3D" id="3.40.50.1820">
    <property type="entry name" value="alpha/beta hydrolase"/>
    <property type="match status" value="1"/>
</dbReference>
<dbReference type="FunFam" id="3.40.50.1820:FF:000003">
    <property type="entry name" value="Dipeptidyl peptidase 4"/>
    <property type="match status" value="1"/>
</dbReference>
<evidence type="ECO:0000259" key="8">
    <source>
        <dbReference type="Pfam" id="PF00930"/>
    </source>
</evidence>
<keyword evidence="3" id="KW-0645">Protease</keyword>
<dbReference type="Gene3D" id="2.140.10.30">
    <property type="entry name" value="Dipeptidylpeptidase IV, N-terminal domain"/>
    <property type="match status" value="1"/>
</dbReference>
<evidence type="ECO:0000256" key="2">
    <source>
        <dbReference type="ARBA" id="ARBA00004485"/>
    </source>
</evidence>
<dbReference type="GO" id="GO:0008239">
    <property type="term" value="F:dipeptidyl-peptidase activity"/>
    <property type="evidence" value="ECO:0007669"/>
    <property type="project" value="TreeGrafter"/>
</dbReference>
<comment type="subcellular location">
    <subcellularLocation>
        <location evidence="1">Cell projection</location>
        <location evidence="1">Invadopodium membrane</location>
        <topology evidence="1">Single-pass type II membrane protein</topology>
    </subcellularLocation>
    <subcellularLocation>
        <location evidence="2">Cell projection</location>
        <location evidence="2">Lamellipodium membrane</location>
        <topology evidence="2">Single-pass type II membrane protein</topology>
    </subcellularLocation>
</comment>
<dbReference type="PANTHER" id="PTHR11731:SF205">
    <property type="entry name" value="DIPEPTIDYL PEPTIDASE 4"/>
    <property type="match status" value="1"/>
</dbReference>
<evidence type="ECO:0000256" key="5">
    <source>
        <dbReference type="ARBA" id="ARBA00023180"/>
    </source>
</evidence>
<dbReference type="InterPro" id="IPR001375">
    <property type="entry name" value="Peptidase_S9_cat"/>
</dbReference>
<dbReference type="GO" id="GO:0006508">
    <property type="term" value="P:proteolysis"/>
    <property type="evidence" value="ECO:0007669"/>
    <property type="project" value="UniProtKB-KW"/>
</dbReference>
<dbReference type="SUPFAM" id="SSF82171">
    <property type="entry name" value="DPP6 N-terminal domain-like"/>
    <property type="match status" value="1"/>
</dbReference>
<gene>
    <name evidence="9" type="ORF">F7725_009202</name>
</gene>
<evidence type="ECO:0000256" key="3">
    <source>
        <dbReference type="ARBA" id="ARBA00022670"/>
    </source>
</evidence>
<evidence type="ECO:0000259" key="7">
    <source>
        <dbReference type="Pfam" id="PF00326"/>
    </source>
</evidence>
<feature type="transmembrane region" description="Helical" evidence="6">
    <location>
        <begin position="224"/>
        <end position="246"/>
    </location>
</feature>
<dbReference type="InterPro" id="IPR002469">
    <property type="entry name" value="Peptidase_S9B_N"/>
</dbReference>
<dbReference type="Proteomes" id="UP000518266">
    <property type="component" value="Unassembled WGS sequence"/>
</dbReference>
<protein>
    <submittedName>
        <fullName evidence="9">Uncharacterized protein</fullName>
    </submittedName>
</protein>
<keyword evidence="10" id="KW-1185">Reference proteome</keyword>
<dbReference type="Pfam" id="PF00930">
    <property type="entry name" value="DPPIV_N"/>
    <property type="match status" value="1"/>
</dbReference>
<feature type="domain" description="Peptidase S9 prolyl oligopeptidase catalytic" evidence="7">
    <location>
        <begin position="758"/>
        <end position="983"/>
    </location>
</feature>
<dbReference type="EMBL" id="JAAKFY010000005">
    <property type="protein sequence ID" value="KAF3857343.1"/>
    <property type="molecule type" value="Genomic_DNA"/>
</dbReference>
<dbReference type="PANTHER" id="PTHR11731">
    <property type="entry name" value="PROTEASE FAMILY S9B,C DIPEPTIDYL-PEPTIDASE IV-RELATED"/>
    <property type="match status" value="1"/>
</dbReference>
<keyword evidence="6" id="KW-1133">Transmembrane helix</keyword>
<comment type="caution">
    <text evidence="9">The sequence shown here is derived from an EMBL/GenBank/DDBJ whole genome shotgun (WGS) entry which is preliminary data.</text>
</comment>
<name>A0A7J5Z757_DISMA</name>